<dbReference type="SUPFAM" id="SSF54919">
    <property type="entry name" value="Nucleoside diphosphate kinase, NDK"/>
    <property type="match status" value="1"/>
</dbReference>
<evidence type="ECO:0000313" key="1">
    <source>
        <dbReference type="EMBL" id="NEB86878.1"/>
    </source>
</evidence>
<dbReference type="InterPro" id="IPR036850">
    <property type="entry name" value="NDK-like_dom_sf"/>
</dbReference>
<proteinExistence type="predicted"/>
<accession>A0A6G3SWW1</accession>
<dbReference type="RefSeq" id="WP_164258506.1">
    <property type="nucleotide sequence ID" value="NZ_JAAGMK010000645.1"/>
</dbReference>
<reference evidence="1" key="1">
    <citation type="submission" date="2020-01" db="EMBL/GenBank/DDBJ databases">
        <title>Insect and environment-associated Actinomycetes.</title>
        <authorList>
            <person name="Currrie C."/>
            <person name="Chevrette M."/>
            <person name="Carlson C."/>
            <person name="Stubbendieck R."/>
            <person name="Wendt-Pienkowski E."/>
        </authorList>
    </citation>
    <scope>NUCLEOTIDE SEQUENCE</scope>
    <source>
        <strain evidence="1">SID505</strain>
    </source>
</reference>
<gene>
    <name evidence="1" type="ORF">G3I43_22265</name>
</gene>
<dbReference type="AlphaFoldDB" id="A0A6G3SWW1"/>
<sequence>MTMVKPEVLTTADAGEAMTEVARMLVAGDVTPLRCVLLPAELFRRHGYLLLHYPRLHRVAADGAEPLSSDARRELGSLLDSSGAEDVVGAYEALTRDSALSPAELESRCRQSGIHRLGSGSYASVTEVNRRRTIVLNGFLPALTAGYTDASALVGLFECHSPREIGDLRAGLLGTLDPATAEPASLRGALGALVRRRQGVTLSEGRNGVHLSAGHLEGMVQAWRYFATADGRGLQSTVLGRSLAGLGAPMTAVAALAADHNVPEESGHTVAPHGATENLRRDEVLDHVRRWTVAGRNSSA</sequence>
<protein>
    <submittedName>
        <fullName evidence="1">Uncharacterized protein</fullName>
    </submittedName>
</protein>
<comment type="caution">
    <text evidence="1">The sequence shown here is derived from an EMBL/GenBank/DDBJ whole genome shotgun (WGS) entry which is preliminary data.</text>
</comment>
<organism evidence="1">
    <name type="scientific">Streptomyces anulatus</name>
    <name type="common">Streptomyces chrysomallus</name>
    <dbReference type="NCBI Taxonomy" id="1892"/>
    <lineage>
        <taxon>Bacteria</taxon>
        <taxon>Bacillati</taxon>
        <taxon>Actinomycetota</taxon>
        <taxon>Actinomycetes</taxon>
        <taxon>Kitasatosporales</taxon>
        <taxon>Streptomycetaceae</taxon>
        <taxon>Streptomyces</taxon>
    </lineage>
</organism>
<name>A0A6G3SWW1_STRAQ</name>
<dbReference type="EMBL" id="JAAGMK010000645">
    <property type="protein sequence ID" value="NEB86878.1"/>
    <property type="molecule type" value="Genomic_DNA"/>
</dbReference>